<dbReference type="GO" id="GO:0006171">
    <property type="term" value="P:cAMP biosynthetic process"/>
    <property type="evidence" value="ECO:0007669"/>
    <property type="project" value="TreeGrafter"/>
</dbReference>
<feature type="transmembrane region" description="Helical" evidence="1">
    <location>
        <begin position="52"/>
        <end position="73"/>
    </location>
</feature>
<dbReference type="Pfam" id="PF00211">
    <property type="entry name" value="Guanylate_cyc"/>
    <property type="match status" value="1"/>
</dbReference>
<dbReference type="CDD" id="cd07302">
    <property type="entry name" value="CHD"/>
    <property type="match status" value="1"/>
</dbReference>
<dbReference type="AlphaFoldDB" id="A0A0F8Y5I1"/>
<dbReference type="SMART" id="SM00044">
    <property type="entry name" value="CYCc"/>
    <property type="match status" value="1"/>
</dbReference>
<dbReference type="InterPro" id="IPR050697">
    <property type="entry name" value="Adenylyl/Guanylyl_Cyclase_3/4"/>
</dbReference>
<organism evidence="3">
    <name type="scientific">marine sediment metagenome</name>
    <dbReference type="NCBI Taxonomy" id="412755"/>
    <lineage>
        <taxon>unclassified sequences</taxon>
        <taxon>metagenomes</taxon>
        <taxon>ecological metagenomes</taxon>
    </lineage>
</organism>
<proteinExistence type="predicted"/>
<dbReference type="SUPFAM" id="SSF55073">
    <property type="entry name" value="Nucleotide cyclase"/>
    <property type="match status" value="1"/>
</dbReference>
<dbReference type="InterPro" id="IPR001054">
    <property type="entry name" value="A/G_cyclase"/>
</dbReference>
<feature type="non-terminal residue" evidence="3">
    <location>
        <position position="303"/>
    </location>
</feature>
<keyword evidence="1" id="KW-1133">Transmembrane helix</keyword>
<evidence type="ECO:0000313" key="3">
    <source>
        <dbReference type="EMBL" id="KKK76702.1"/>
    </source>
</evidence>
<dbReference type="Gene3D" id="3.30.70.1230">
    <property type="entry name" value="Nucleotide cyclase"/>
    <property type="match status" value="1"/>
</dbReference>
<feature type="transmembrane region" description="Helical" evidence="1">
    <location>
        <begin position="79"/>
        <end position="96"/>
    </location>
</feature>
<feature type="domain" description="Guanylate cyclase" evidence="2">
    <location>
        <begin position="141"/>
        <end position="278"/>
    </location>
</feature>
<dbReference type="EMBL" id="LAZR01055291">
    <property type="protein sequence ID" value="KKK76702.1"/>
    <property type="molecule type" value="Genomic_DNA"/>
</dbReference>
<evidence type="ECO:0000259" key="2">
    <source>
        <dbReference type="PROSITE" id="PS50125"/>
    </source>
</evidence>
<keyword evidence="1" id="KW-0812">Transmembrane</keyword>
<protein>
    <recommendedName>
        <fullName evidence="2">Guanylate cyclase domain-containing protein</fullName>
    </recommendedName>
</protein>
<name>A0A0F8Y5I1_9ZZZZ</name>
<dbReference type="PANTHER" id="PTHR43081:SF1">
    <property type="entry name" value="ADENYLATE CYCLASE, TERMINAL-DIFFERENTIATION SPECIFIC"/>
    <property type="match status" value="1"/>
</dbReference>
<dbReference type="PROSITE" id="PS50125">
    <property type="entry name" value="GUANYLATE_CYCLASE_2"/>
    <property type="match status" value="1"/>
</dbReference>
<evidence type="ECO:0000256" key="1">
    <source>
        <dbReference type="SAM" id="Phobius"/>
    </source>
</evidence>
<comment type="caution">
    <text evidence="3">The sequence shown here is derived from an EMBL/GenBank/DDBJ whole genome shotgun (WGS) entry which is preliminary data.</text>
</comment>
<dbReference type="GO" id="GO:0035556">
    <property type="term" value="P:intracellular signal transduction"/>
    <property type="evidence" value="ECO:0007669"/>
    <property type="project" value="InterPro"/>
</dbReference>
<feature type="transmembrane region" description="Helical" evidence="1">
    <location>
        <begin position="25"/>
        <end position="45"/>
    </location>
</feature>
<sequence>MAGVVVHANILNTILTGRFVPRSGLWLSLGLTLAAGVLVAVFTSTRGPIQSALLLAAAAVGLLGLHVAAWKMWTSWPGAVSPVAAMAATFAVVTTYRQLTEERQKRQVIGMFKLHLSPAMVDRLVADPTQAGLGGQQRQLSCLFSDLANFTSLSERLGPEATVRLLNQYLDHVCEIIQVRHGGTLSKFEGDGVFAFFGAPIAQPDHAARAIRAALDCQAFVAGFDRQLRADGLLPTEAELSVRVGVTTGEVLVGNMGSTQRVAYTAIGDSVNLAARLETANKFFGTHILVNEQAWREAADGLL</sequence>
<reference evidence="3" key="1">
    <citation type="journal article" date="2015" name="Nature">
        <title>Complex archaea that bridge the gap between prokaryotes and eukaryotes.</title>
        <authorList>
            <person name="Spang A."/>
            <person name="Saw J.H."/>
            <person name="Jorgensen S.L."/>
            <person name="Zaremba-Niedzwiedzka K."/>
            <person name="Martijn J."/>
            <person name="Lind A.E."/>
            <person name="van Eijk R."/>
            <person name="Schleper C."/>
            <person name="Guy L."/>
            <person name="Ettema T.J."/>
        </authorList>
    </citation>
    <scope>NUCLEOTIDE SEQUENCE</scope>
</reference>
<keyword evidence="1" id="KW-0472">Membrane</keyword>
<gene>
    <name evidence="3" type="ORF">LCGC14_2860970</name>
</gene>
<dbReference type="InterPro" id="IPR029787">
    <property type="entry name" value="Nucleotide_cyclase"/>
</dbReference>
<dbReference type="PANTHER" id="PTHR43081">
    <property type="entry name" value="ADENYLATE CYCLASE, TERMINAL-DIFFERENTIATION SPECIFIC-RELATED"/>
    <property type="match status" value="1"/>
</dbReference>
<accession>A0A0F8Y5I1</accession>